<name>A0ABS7BM14_9SPHN</name>
<reference evidence="1 2" key="1">
    <citation type="submission" date="2021-07" db="EMBL/GenBank/DDBJ databases">
        <title>Sphingomonas sp.</title>
        <authorList>
            <person name="Feng G."/>
            <person name="Li J."/>
            <person name="Pan M."/>
        </authorList>
    </citation>
    <scope>NUCLEOTIDE SEQUENCE [LARGE SCALE GENOMIC DNA]</scope>
    <source>
        <strain evidence="1 2">RRHST34</strain>
    </source>
</reference>
<organism evidence="1 2">
    <name type="scientific">Sphingomonas citri</name>
    <dbReference type="NCBI Taxonomy" id="2862499"/>
    <lineage>
        <taxon>Bacteria</taxon>
        <taxon>Pseudomonadati</taxon>
        <taxon>Pseudomonadota</taxon>
        <taxon>Alphaproteobacteria</taxon>
        <taxon>Sphingomonadales</taxon>
        <taxon>Sphingomonadaceae</taxon>
        <taxon>Sphingomonas</taxon>
    </lineage>
</organism>
<dbReference type="CDD" id="cd06989">
    <property type="entry name" value="cupin_DRT102"/>
    <property type="match status" value="1"/>
</dbReference>
<dbReference type="EMBL" id="JAHXZN010000001">
    <property type="protein sequence ID" value="MBW6530502.1"/>
    <property type="molecule type" value="Genomic_DNA"/>
</dbReference>
<dbReference type="Gene3D" id="2.60.120.10">
    <property type="entry name" value="Jelly Rolls"/>
    <property type="match status" value="1"/>
</dbReference>
<dbReference type="InterPro" id="IPR014710">
    <property type="entry name" value="RmlC-like_jellyroll"/>
</dbReference>
<accession>A0ABS7BM14</accession>
<keyword evidence="2" id="KW-1185">Reference proteome</keyword>
<proteinExistence type="predicted"/>
<sequence>MLLAGVTASLLVAAPIDAQMQAKRLTPHEIAALPAMGSGAGTSGVTGIRSVVLAGDPTQAGLYTIEIQVPAHTRIASHTHRDDRTAVVVSGRWYIGYGPTATDAAASPLLPGSFYTEPAGAAHFAHTKDQTAAVIITGVGPTDTIYVEEADTPR</sequence>
<dbReference type="Proteomes" id="UP000759103">
    <property type="component" value="Unassembled WGS sequence"/>
</dbReference>
<dbReference type="InterPro" id="IPR011051">
    <property type="entry name" value="RmlC_Cupin_sf"/>
</dbReference>
<dbReference type="SUPFAM" id="SSF51182">
    <property type="entry name" value="RmlC-like cupins"/>
    <property type="match status" value="1"/>
</dbReference>
<evidence type="ECO:0000313" key="1">
    <source>
        <dbReference type="EMBL" id="MBW6530502.1"/>
    </source>
</evidence>
<comment type="caution">
    <text evidence="1">The sequence shown here is derived from an EMBL/GenBank/DDBJ whole genome shotgun (WGS) entry which is preliminary data.</text>
</comment>
<evidence type="ECO:0000313" key="2">
    <source>
        <dbReference type="Proteomes" id="UP000759103"/>
    </source>
</evidence>
<protein>
    <submittedName>
        <fullName evidence="1">Cupin domain-containing protein</fullName>
    </submittedName>
</protein>
<gene>
    <name evidence="1" type="ORF">KZ820_07115</name>
</gene>